<dbReference type="Gene3D" id="1.10.10.10">
    <property type="entry name" value="Winged helix-like DNA-binding domain superfamily/Winged helix DNA-binding domain"/>
    <property type="match status" value="1"/>
</dbReference>
<evidence type="ECO:0000313" key="7">
    <source>
        <dbReference type="Proteomes" id="UP001525379"/>
    </source>
</evidence>
<keyword evidence="4" id="KW-0804">Transcription</keyword>
<dbReference type="CDD" id="cd05466">
    <property type="entry name" value="PBP2_LTTR_substrate"/>
    <property type="match status" value="1"/>
</dbReference>
<dbReference type="Proteomes" id="UP001525379">
    <property type="component" value="Unassembled WGS sequence"/>
</dbReference>
<evidence type="ECO:0000259" key="5">
    <source>
        <dbReference type="PROSITE" id="PS50931"/>
    </source>
</evidence>
<keyword evidence="2" id="KW-0805">Transcription regulation</keyword>
<keyword evidence="3" id="KW-0238">DNA-binding</keyword>
<dbReference type="InterPro" id="IPR005119">
    <property type="entry name" value="LysR_subst-bd"/>
</dbReference>
<comment type="caution">
    <text evidence="6">The sequence shown here is derived from an EMBL/GenBank/DDBJ whole genome shotgun (WGS) entry which is preliminary data.</text>
</comment>
<organism evidence="6 7">
    <name type="scientific">Pseudoclavibacter albus</name>
    <dbReference type="NCBI Taxonomy" id="272241"/>
    <lineage>
        <taxon>Bacteria</taxon>
        <taxon>Bacillati</taxon>
        <taxon>Actinomycetota</taxon>
        <taxon>Actinomycetes</taxon>
        <taxon>Micrococcales</taxon>
        <taxon>Microbacteriaceae</taxon>
        <taxon>Pseudoclavibacter</taxon>
    </lineage>
</organism>
<evidence type="ECO:0000256" key="2">
    <source>
        <dbReference type="ARBA" id="ARBA00023015"/>
    </source>
</evidence>
<evidence type="ECO:0000256" key="1">
    <source>
        <dbReference type="ARBA" id="ARBA00009437"/>
    </source>
</evidence>
<dbReference type="Pfam" id="PF00126">
    <property type="entry name" value="HTH_1"/>
    <property type="match status" value="1"/>
</dbReference>
<evidence type="ECO:0000313" key="6">
    <source>
        <dbReference type="EMBL" id="MCT2042289.1"/>
    </source>
</evidence>
<reference evidence="6 7" key="1">
    <citation type="submission" date="2022-04" db="EMBL/GenBank/DDBJ databases">
        <title>Human microbiome associated bacterial genomes.</title>
        <authorList>
            <person name="Sandstrom S."/>
            <person name="Salamzade R."/>
            <person name="Kalan L.R."/>
        </authorList>
    </citation>
    <scope>NUCLEOTIDE SEQUENCE [LARGE SCALE GENOMIC DNA]</scope>
    <source>
        <strain evidence="7">p3-SID1799</strain>
    </source>
</reference>
<dbReference type="SUPFAM" id="SSF46785">
    <property type="entry name" value="Winged helix' DNA-binding domain"/>
    <property type="match status" value="1"/>
</dbReference>
<proteinExistence type="inferred from homology"/>
<dbReference type="SUPFAM" id="SSF53850">
    <property type="entry name" value="Periplasmic binding protein-like II"/>
    <property type="match status" value="1"/>
</dbReference>
<comment type="similarity">
    <text evidence="1">Belongs to the LysR transcriptional regulatory family.</text>
</comment>
<dbReference type="Gene3D" id="3.40.190.10">
    <property type="entry name" value="Periplasmic binding protein-like II"/>
    <property type="match status" value="2"/>
</dbReference>
<dbReference type="RefSeq" id="WP_260103877.1">
    <property type="nucleotide sequence ID" value="NZ_JALXSQ010000007.1"/>
</dbReference>
<dbReference type="PRINTS" id="PR00039">
    <property type="entry name" value="HTHLYSR"/>
</dbReference>
<dbReference type="InterPro" id="IPR036390">
    <property type="entry name" value="WH_DNA-bd_sf"/>
</dbReference>
<dbReference type="Pfam" id="PF03466">
    <property type="entry name" value="LysR_substrate"/>
    <property type="match status" value="1"/>
</dbReference>
<dbReference type="PANTHER" id="PTHR30346">
    <property type="entry name" value="TRANSCRIPTIONAL DUAL REGULATOR HCAR-RELATED"/>
    <property type="match status" value="1"/>
</dbReference>
<dbReference type="PROSITE" id="PS50931">
    <property type="entry name" value="HTH_LYSR"/>
    <property type="match status" value="1"/>
</dbReference>
<feature type="domain" description="HTH lysR-type" evidence="5">
    <location>
        <begin position="1"/>
        <end position="58"/>
    </location>
</feature>
<sequence length="295" mass="31291">MELRQLQVFVEVVDAGSFKGAASRLHVTQPAVSYSIRALESRLGVGLFVRGQHSARLTPAGESLLPRARSILRQVELAARDVLLSGNGEVLRVGCFASVGLDFFPSVARRFSERFPGVDIEVSEGTDLELVAGLRAGDIDVSFVLGEPRGVATTFLYCDDFVYVARTLNQIQGSCIDLQSLSGARRVRSMGGCEAVIARALELHGIVSSTPAQVREASTALSIVAAGIASAILPRALVSGAHRDVVCADMRPNITRQVGIAVREDGTSGLLAASFARLALEMAKQRGSRMSPLGS</sequence>
<dbReference type="InterPro" id="IPR000847">
    <property type="entry name" value="LysR_HTH_N"/>
</dbReference>
<accession>A0ABT2HVE4</accession>
<protein>
    <submittedName>
        <fullName evidence="6">LysR family transcriptional regulator</fullName>
    </submittedName>
</protein>
<keyword evidence="7" id="KW-1185">Reference proteome</keyword>
<gene>
    <name evidence="6" type="ORF">M3D15_02890</name>
</gene>
<dbReference type="EMBL" id="JALXSQ010000007">
    <property type="protein sequence ID" value="MCT2042289.1"/>
    <property type="molecule type" value="Genomic_DNA"/>
</dbReference>
<evidence type="ECO:0000256" key="3">
    <source>
        <dbReference type="ARBA" id="ARBA00023125"/>
    </source>
</evidence>
<evidence type="ECO:0000256" key="4">
    <source>
        <dbReference type="ARBA" id="ARBA00023163"/>
    </source>
</evidence>
<dbReference type="InterPro" id="IPR036388">
    <property type="entry name" value="WH-like_DNA-bd_sf"/>
</dbReference>
<dbReference type="PANTHER" id="PTHR30346:SF28">
    <property type="entry name" value="HTH-TYPE TRANSCRIPTIONAL REGULATOR CYNR"/>
    <property type="match status" value="1"/>
</dbReference>
<name>A0ABT2HVE4_9MICO</name>